<evidence type="ECO:0000313" key="2">
    <source>
        <dbReference type="EMBL" id="CAD6924164.1"/>
    </source>
</evidence>
<evidence type="ECO:0000313" key="4">
    <source>
        <dbReference type="Proteomes" id="UP000077671"/>
    </source>
</evidence>
<feature type="compositionally biased region" description="Polar residues" evidence="1">
    <location>
        <begin position="442"/>
        <end position="459"/>
    </location>
</feature>
<dbReference type="EMBL" id="CAJHJG010002856">
    <property type="protein sequence ID" value="CAD6924164.1"/>
    <property type="molecule type" value="Genomic_DNA"/>
</dbReference>
<comment type="caution">
    <text evidence="3">The sequence shown here is derived from an EMBL/GenBank/DDBJ whole genome shotgun (WGS) entry which is preliminary data.</text>
</comment>
<dbReference type="Proteomes" id="UP000077671">
    <property type="component" value="Unassembled WGS sequence"/>
</dbReference>
<name>A0A177VBC2_9BASI</name>
<keyword evidence="5" id="KW-1185">Reference proteome</keyword>
<dbReference type="EMBL" id="LWDD02000748">
    <property type="protein sequence ID" value="KAE8256816.1"/>
    <property type="molecule type" value="Genomic_DNA"/>
</dbReference>
<feature type="region of interest" description="Disordered" evidence="1">
    <location>
        <begin position="15"/>
        <end position="52"/>
    </location>
</feature>
<evidence type="ECO:0000313" key="5">
    <source>
        <dbReference type="Proteomes" id="UP000836402"/>
    </source>
</evidence>
<feature type="compositionally biased region" description="Polar residues" evidence="1">
    <location>
        <begin position="32"/>
        <end position="45"/>
    </location>
</feature>
<feature type="region of interest" description="Disordered" evidence="1">
    <location>
        <begin position="423"/>
        <end position="459"/>
    </location>
</feature>
<dbReference type="AlphaFoldDB" id="A0A177VBC2"/>
<gene>
    <name evidence="3" type="ORF">A4X03_0g5028</name>
    <name evidence="2" type="ORF">JKIAZH3_G1746</name>
</gene>
<dbReference type="PANTHER" id="PTHR48465:SF1">
    <property type="entry name" value="PROTEIN SSUH2 HOMOLOG"/>
    <property type="match status" value="1"/>
</dbReference>
<reference evidence="3" key="1">
    <citation type="submission" date="2016-04" db="EMBL/GenBank/DDBJ databases">
        <authorList>
            <person name="Nguyen H.D."/>
            <person name="Kesanakurti P."/>
            <person name="Cullis J."/>
            <person name="Levesque C.A."/>
            <person name="Hambleton S."/>
        </authorList>
    </citation>
    <scope>NUCLEOTIDE SEQUENCE</scope>
    <source>
        <strain evidence="3">DAOMC 238032</strain>
    </source>
</reference>
<evidence type="ECO:0000256" key="1">
    <source>
        <dbReference type="SAM" id="MobiDB-lite"/>
    </source>
</evidence>
<sequence length="495" mass="52503">MTSFAPAFVQFDLRPKSSGGIPSPKPFGKMAASSSGWKSATNSPRGSIRGSRLPWSKQIDTIEESGQTPNWITFCDKDLVESNPDQDEIREKLVSEFPFLLEAEYAMAKASGNASRPRLFSFASAPSILASSDGLPSPNSLRLSIIAAEERRVMRVRLVTETRALAWRPISAITAEQDSEEVKVLTPIEALPGAWSLKIDTRATAQHALSKGRTGSAKRTFELEDLRTITDCGPCHASSQSKCGDCGGIEAASCFWCSGSGRRRGTEASKLCTNCNGHGQTFCAGCNNTGKKPCQECEGKGKRLMGLFVDVKMSVREMPAISLASLRRSSGTSTPVTPGISSGYSTPSVPAFVEKILREEDGEASIQALAGARIAQLAEDFAAAQEECVNPAKTVLAICEFERSSIHTVVVSIGKVAGHGIPSPASSSGGSPPSSIFLSPTAMPSTCKSPAPSSKSSRNIFRRRSAMSSPDVAAVPTFWTFKVASCPGVPPVQIA</sequence>
<feature type="compositionally biased region" description="Low complexity" evidence="1">
    <location>
        <begin position="423"/>
        <end position="436"/>
    </location>
</feature>
<dbReference type="Proteomes" id="UP000836402">
    <property type="component" value="Unassembled WGS sequence"/>
</dbReference>
<reference evidence="2" key="3">
    <citation type="submission" date="2020-10" db="EMBL/GenBank/DDBJ databases">
        <authorList>
            <person name="Sedaghatjoo S."/>
        </authorList>
    </citation>
    <scope>NUCLEOTIDE SEQUENCE</scope>
    <source>
        <strain evidence="2">AZH3</strain>
    </source>
</reference>
<evidence type="ECO:0000313" key="3">
    <source>
        <dbReference type="EMBL" id="KAE8256816.1"/>
    </source>
</evidence>
<feature type="compositionally biased region" description="Low complexity" evidence="1">
    <location>
        <begin position="16"/>
        <end position="29"/>
    </location>
</feature>
<proteinExistence type="predicted"/>
<accession>A0A177VBC2</accession>
<dbReference type="PANTHER" id="PTHR48465">
    <property type="entry name" value="PROTEIN SSUH2 HOMOLOG"/>
    <property type="match status" value="1"/>
</dbReference>
<dbReference type="InterPro" id="IPR052789">
    <property type="entry name" value="SSUH2_homolog"/>
</dbReference>
<reference evidence="3" key="2">
    <citation type="journal article" date="2019" name="IMA Fungus">
        <title>Genome sequencing and comparison of five Tilletia species to identify candidate genes for the detection of regulated species infecting wheat.</title>
        <authorList>
            <person name="Nguyen H.D.T."/>
            <person name="Sultana T."/>
            <person name="Kesanakurti P."/>
            <person name="Hambleton S."/>
        </authorList>
    </citation>
    <scope>NUCLEOTIDE SEQUENCE</scope>
    <source>
        <strain evidence="3">DAOMC 238032</strain>
    </source>
</reference>
<organism evidence="3 4">
    <name type="scientific">Tilletia caries</name>
    <name type="common">wheat bunt fungus</name>
    <dbReference type="NCBI Taxonomy" id="13290"/>
    <lineage>
        <taxon>Eukaryota</taxon>
        <taxon>Fungi</taxon>
        <taxon>Dikarya</taxon>
        <taxon>Basidiomycota</taxon>
        <taxon>Ustilaginomycotina</taxon>
        <taxon>Exobasidiomycetes</taxon>
        <taxon>Tilletiales</taxon>
        <taxon>Tilletiaceae</taxon>
        <taxon>Tilletia</taxon>
    </lineage>
</organism>
<protein>
    <submittedName>
        <fullName evidence="3">Uncharacterized protein</fullName>
    </submittedName>
</protein>